<dbReference type="VEuPathDB" id="VectorBase:GPPI021427"/>
<dbReference type="Proteomes" id="UP000092460">
    <property type="component" value="Unassembled WGS sequence"/>
</dbReference>
<reference evidence="1" key="2">
    <citation type="submission" date="2020-05" db="UniProtKB">
        <authorList>
            <consortium name="EnsemblMetazoa"/>
        </authorList>
    </citation>
    <scope>IDENTIFICATION</scope>
    <source>
        <strain evidence="1">IAEA</strain>
    </source>
</reference>
<organism evidence="1 2">
    <name type="scientific">Glossina palpalis gambiensis</name>
    <dbReference type="NCBI Taxonomy" id="67801"/>
    <lineage>
        <taxon>Eukaryota</taxon>
        <taxon>Metazoa</taxon>
        <taxon>Ecdysozoa</taxon>
        <taxon>Arthropoda</taxon>
        <taxon>Hexapoda</taxon>
        <taxon>Insecta</taxon>
        <taxon>Pterygota</taxon>
        <taxon>Neoptera</taxon>
        <taxon>Endopterygota</taxon>
        <taxon>Diptera</taxon>
        <taxon>Brachycera</taxon>
        <taxon>Muscomorpha</taxon>
        <taxon>Hippoboscoidea</taxon>
        <taxon>Glossinidae</taxon>
        <taxon>Glossina</taxon>
    </lineage>
</organism>
<evidence type="ECO:0000313" key="1">
    <source>
        <dbReference type="EnsemblMetazoa" id="GPPI021427-PA"/>
    </source>
</evidence>
<dbReference type="AlphaFoldDB" id="A0A1B0B7J6"/>
<dbReference type="EMBL" id="JXJN01009678">
    <property type="status" value="NOT_ANNOTATED_CDS"/>
    <property type="molecule type" value="Genomic_DNA"/>
</dbReference>
<reference evidence="2" key="1">
    <citation type="submission" date="2015-01" db="EMBL/GenBank/DDBJ databases">
        <authorList>
            <person name="Aksoy S."/>
            <person name="Warren W."/>
            <person name="Wilson R.K."/>
        </authorList>
    </citation>
    <scope>NUCLEOTIDE SEQUENCE [LARGE SCALE GENOMIC DNA]</scope>
    <source>
        <strain evidence="2">IAEA</strain>
    </source>
</reference>
<proteinExistence type="predicted"/>
<name>A0A1B0B7J6_9MUSC</name>
<accession>A0A1B0B7J6</accession>
<evidence type="ECO:0000313" key="2">
    <source>
        <dbReference type="Proteomes" id="UP000092460"/>
    </source>
</evidence>
<sequence>MRFSTSNIFLAIGLHARKNKKESLYIDQVDLIPNSSNYALQGKNCFLHSGGDITVTTRKAPLPSSAMGNPDNKLPQITTVHYNIRRKFIYQFQLFVLNDSAVSPVCHKLFRNFGPGPEMLSTNLICIPGSPDARNGFECQYPLACTSQFGSRCASPTGSNNTGRKSRKSVEYIMELFGQLSKAFGQLSLSFKIKSPSASSSQLSPIPSLSPSSCPELGISGQLSRRQCKSEQAALLSQIVPSGHISAKGTHCEVPFAVLTDVR</sequence>
<protein>
    <submittedName>
        <fullName evidence="1">Uncharacterized protein</fullName>
    </submittedName>
</protein>
<keyword evidence="2" id="KW-1185">Reference proteome</keyword>
<dbReference type="EnsemblMetazoa" id="GPPI021427-RA">
    <property type="protein sequence ID" value="GPPI021427-PA"/>
    <property type="gene ID" value="GPPI021427"/>
</dbReference>